<proteinExistence type="predicted"/>
<feature type="compositionally biased region" description="Basic residues" evidence="1">
    <location>
        <begin position="178"/>
        <end position="193"/>
    </location>
</feature>
<feature type="region of interest" description="Disordered" evidence="1">
    <location>
        <begin position="1"/>
        <end position="27"/>
    </location>
</feature>
<organism evidence="2">
    <name type="scientific">freshwater metagenome</name>
    <dbReference type="NCBI Taxonomy" id="449393"/>
    <lineage>
        <taxon>unclassified sequences</taxon>
        <taxon>metagenomes</taxon>
        <taxon>ecological metagenomes</taxon>
    </lineage>
</organism>
<feature type="compositionally biased region" description="Basic residues" evidence="1">
    <location>
        <begin position="221"/>
        <end position="248"/>
    </location>
</feature>
<dbReference type="AlphaFoldDB" id="A0A6J6ZB20"/>
<feature type="compositionally biased region" description="Basic and acidic residues" evidence="1">
    <location>
        <begin position="262"/>
        <end position="290"/>
    </location>
</feature>
<evidence type="ECO:0000256" key="1">
    <source>
        <dbReference type="SAM" id="MobiDB-lite"/>
    </source>
</evidence>
<name>A0A6J6ZB20_9ZZZZ</name>
<reference evidence="2" key="1">
    <citation type="submission" date="2020-05" db="EMBL/GenBank/DDBJ databases">
        <authorList>
            <person name="Chiriac C."/>
            <person name="Salcher M."/>
            <person name="Ghai R."/>
            <person name="Kavagutti S V."/>
        </authorList>
    </citation>
    <scope>NUCLEOTIDE SEQUENCE</scope>
</reference>
<accession>A0A6J6ZB20</accession>
<dbReference type="EMBL" id="CAFAAV010000085">
    <property type="protein sequence ID" value="CAB4818981.1"/>
    <property type="molecule type" value="Genomic_DNA"/>
</dbReference>
<protein>
    <submittedName>
        <fullName evidence="2">Unannotated protein</fullName>
    </submittedName>
</protein>
<gene>
    <name evidence="2" type="ORF">UFOPK3099_01272</name>
</gene>
<feature type="compositionally biased region" description="Basic residues" evidence="1">
    <location>
        <begin position="156"/>
        <end position="171"/>
    </location>
</feature>
<feature type="region of interest" description="Disordered" evidence="1">
    <location>
        <begin position="153"/>
        <end position="299"/>
    </location>
</feature>
<sequence length="299" mass="33513">MCSRSPPCGRLASPDASVPARRGAPTDPIRVATTAACRCRGGRGRLLRWRRRGTGPTTCRAWPAASRRSSRAIRRLPSCAVGTPRVRVASTLRCGRAQPTVWCAPARPAQRLSPRQPGRHAPARRAACLPDGSRSAVRVRRGSCPTRVARVVRSARPSRRSPVQRRSRRRSGCGQYRVCRRGRRRRRTVRRPVSRMAPPTRTTRCASGTDPADCAAPQCGRGRRGPAPHRCDRRGHGQSRSAHPHVGRCRQPARAYGRHRASWRDRRACRTRSRHADRGRRAVRRGDRAARRVRRAVRR</sequence>
<evidence type="ECO:0000313" key="2">
    <source>
        <dbReference type="EMBL" id="CAB4818981.1"/>
    </source>
</evidence>